<dbReference type="InterPro" id="IPR023772">
    <property type="entry name" value="DNA-bd_HTH_TetR-type_CS"/>
</dbReference>
<dbReference type="SUPFAM" id="SSF46689">
    <property type="entry name" value="Homeodomain-like"/>
    <property type="match status" value="1"/>
</dbReference>
<dbReference type="InterPro" id="IPR009057">
    <property type="entry name" value="Homeodomain-like_sf"/>
</dbReference>
<feature type="domain" description="HTH tetR-type" evidence="5">
    <location>
        <begin position="9"/>
        <end position="69"/>
    </location>
</feature>
<gene>
    <name evidence="6" type="ORF">SSP24_49680</name>
</gene>
<keyword evidence="7" id="KW-1185">Reference proteome</keyword>
<dbReference type="PROSITE" id="PS50977">
    <property type="entry name" value="HTH_TETR_2"/>
    <property type="match status" value="1"/>
</dbReference>
<dbReference type="GO" id="GO:0000976">
    <property type="term" value="F:transcription cis-regulatory region binding"/>
    <property type="evidence" value="ECO:0007669"/>
    <property type="project" value="TreeGrafter"/>
</dbReference>
<dbReference type="OrthoDB" id="3237195at2"/>
<proteinExistence type="predicted"/>
<comment type="caution">
    <text evidence="6">The sequence shown here is derived from an EMBL/GenBank/DDBJ whole genome shotgun (WGS) entry which is preliminary data.</text>
</comment>
<evidence type="ECO:0000256" key="1">
    <source>
        <dbReference type="ARBA" id="ARBA00023015"/>
    </source>
</evidence>
<dbReference type="PANTHER" id="PTHR30055">
    <property type="entry name" value="HTH-TYPE TRANSCRIPTIONAL REGULATOR RUTR"/>
    <property type="match status" value="1"/>
</dbReference>
<keyword evidence="3" id="KW-0804">Transcription</keyword>
<dbReference type="AlphaFoldDB" id="A0A4Y3VL90"/>
<evidence type="ECO:0000256" key="4">
    <source>
        <dbReference type="PROSITE-ProRule" id="PRU00335"/>
    </source>
</evidence>
<dbReference type="PANTHER" id="PTHR30055:SF234">
    <property type="entry name" value="HTH-TYPE TRANSCRIPTIONAL REGULATOR BETI"/>
    <property type="match status" value="1"/>
</dbReference>
<dbReference type="InterPro" id="IPR047923">
    <property type="entry name" value="ArpA-like"/>
</dbReference>
<dbReference type="InterPro" id="IPR050109">
    <property type="entry name" value="HTH-type_TetR-like_transc_reg"/>
</dbReference>
<evidence type="ECO:0000259" key="5">
    <source>
        <dbReference type="PROSITE" id="PS50977"/>
    </source>
</evidence>
<keyword evidence="2 4" id="KW-0238">DNA-binding</keyword>
<dbReference type="SUPFAM" id="SSF48498">
    <property type="entry name" value="Tetracyclin repressor-like, C-terminal domain"/>
    <property type="match status" value="1"/>
</dbReference>
<organism evidence="6 7">
    <name type="scientific">Streptomyces spinoverrucosus</name>
    <dbReference type="NCBI Taxonomy" id="284043"/>
    <lineage>
        <taxon>Bacteria</taxon>
        <taxon>Bacillati</taxon>
        <taxon>Actinomycetota</taxon>
        <taxon>Actinomycetes</taxon>
        <taxon>Kitasatosporales</taxon>
        <taxon>Streptomycetaceae</taxon>
        <taxon>Streptomyces</taxon>
    </lineage>
</organism>
<dbReference type="Proteomes" id="UP000317881">
    <property type="component" value="Unassembled WGS sequence"/>
</dbReference>
<accession>A0A4Y3VL90</accession>
<dbReference type="EMBL" id="BJND01000038">
    <property type="protein sequence ID" value="GEC07313.1"/>
    <property type="molecule type" value="Genomic_DNA"/>
</dbReference>
<evidence type="ECO:0000256" key="3">
    <source>
        <dbReference type="ARBA" id="ARBA00023163"/>
    </source>
</evidence>
<name>A0A4Y3VL90_9ACTN</name>
<dbReference type="GO" id="GO:0003700">
    <property type="term" value="F:DNA-binding transcription factor activity"/>
    <property type="evidence" value="ECO:0007669"/>
    <property type="project" value="TreeGrafter"/>
</dbReference>
<protein>
    <submittedName>
        <fullName evidence="6">TetR family transcriptional regulator</fullName>
    </submittedName>
</protein>
<dbReference type="Gene3D" id="1.10.357.10">
    <property type="entry name" value="Tetracycline Repressor, domain 2"/>
    <property type="match status" value="1"/>
</dbReference>
<evidence type="ECO:0000313" key="6">
    <source>
        <dbReference type="EMBL" id="GEC07313.1"/>
    </source>
</evidence>
<dbReference type="NCBIfam" id="NF041196">
    <property type="entry name" value="ScbR_bind_reg"/>
    <property type="match status" value="1"/>
</dbReference>
<dbReference type="RefSeq" id="WP_141311894.1">
    <property type="nucleotide sequence ID" value="NZ_BJND01000038.1"/>
</dbReference>
<dbReference type="InterPro" id="IPR001647">
    <property type="entry name" value="HTH_TetR"/>
</dbReference>
<sequence>MAGKQKRSERTMERLVVAAAEQFAQHGYVRATLADISRHAGVTKGALFFHFSTKDEVAMAVQERGREVMERTVLQLEAAGGTYLQLVVDLTYVLGRLLREDVFVRASVRIAREREPGDADGLVSGRGVPGDDGPPDFYGQWLGRLGGLLDEARRAGELGRSVPESSARTPVAAAVSGLETLTWLGVPADECEMWLADLWELTLPALASEDGLRTVRTTAPSVQ</sequence>
<reference evidence="6 7" key="1">
    <citation type="submission" date="2019-06" db="EMBL/GenBank/DDBJ databases">
        <title>Whole genome shotgun sequence of Streptomyces spinoverrucosus NBRC 14228.</title>
        <authorList>
            <person name="Hosoyama A."/>
            <person name="Uohara A."/>
            <person name="Ohji S."/>
            <person name="Ichikawa N."/>
        </authorList>
    </citation>
    <scope>NUCLEOTIDE SEQUENCE [LARGE SCALE GENOMIC DNA]</scope>
    <source>
        <strain evidence="6 7">NBRC 14228</strain>
    </source>
</reference>
<dbReference type="Pfam" id="PF00440">
    <property type="entry name" value="TetR_N"/>
    <property type="match status" value="1"/>
</dbReference>
<dbReference type="PROSITE" id="PS01081">
    <property type="entry name" value="HTH_TETR_1"/>
    <property type="match status" value="1"/>
</dbReference>
<evidence type="ECO:0000256" key="2">
    <source>
        <dbReference type="ARBA" id="ARBA00023125"/>
    </source>
</evidence>
<evidence type="ECO:0000313" key="7">
    <source>
        <dbReference type="Proteomes" id="UP000317881"/>
    </source>
</evidence>
<feature type="DNA-binding region" description="H-T-H motif" evidence="4">
    <location>
        <begin position="32"/>
        <end position="51"/>
    </location>
</feature>
<dbReference type="PRINTS" id="PR00455">
    <property type="entry name" value="HTHTETR"/>
</dbReference>
<keyword evidence="1" id="KW-0805">Transcription regulation</keyword>
<dbReference type="InterPro" id="IPR036271">
    <property type="entry name" value="Tet_transcr_reg_TetR-rel_C_sf"/>
</dbReference>